<keyword evidence="4" id="KW-0488">Methylation</keyword>
<dbReference type="RefSeq" id="WP_049644923.1">
    <property type="nucleotide sequence ID" value="NZ_LFTY01000002.1"/>
</dbReference>
<protein>
    <recommendedName>
        <fullName evidence="2">Type II secretion system protein H</fullName>
    </recommendedName>
    <alternativeName>
        <fullName evidence="10">General secretion pathway protein H</fullName>
    </alternativeName>
</protein>
<name>A0A0J9H126_9RHOB</name>
<evidence type="ECO:0000313" key="13">
    <source>
        <dbReference type="EMBL" id="KMW59443.1"/>
    </source>
</evidence>
<reference evidence="13 14" key="1">
    <citation type="submission" date="2015-06" db="EMBL/GenBank/DDBJ databases">
        <title>Draft genome sequence of an Alphaproteobacteria species associated to the Mediterranean sponge Oscarella lobularis.</title>
        <authorList>
            <person name="Jourda C."/>
            <person name="Santini S."/>
            <person name="Claverie J.-M."/>
        </authorList>
    </citation>
    <scope>NUCLEOTIDE SEQUENCE [LARGE SCALE GENOMIC DNA]</scope>
    <source>
        <strain evidence="13">IGS</strain>
    </source>
</reference>
<dbReference type="Proteomes" id="UP000037178">
    <property type="component" value="Unassembled WGS sequence"/>
</dbReference>
<keyword evidence="5" id="KW-0997">Cell inner membrane</keyword>
<dbReference type="InterPro" id="IPR012902">
    <property type="entry name" value="N_methyl_site"/>
</dbReference>
<evidence type="ECO:0000256" key="10">
    <source>
        <dbReference type="ARBA" id="ARBA00030775"/>
    </source>
</evidence>
<evidence type="ECO:0000256" key="2">
    <source>
        <dbReference type="ARBA" id="ARBA00021549"/>
    </source>
</evidence>
<sequence>MDRRLSSDAGFTLVELMVVVAMLALLSVSAVLSLSRPSAEARDWARFQALHDRLRAEATLSRQRIGLAVSATGVQRLSWDNDWQTASEPQPWHGAVTLQTPPAAEATIVFTPSGQTTPIRLQFKTPNGATQCATEGWGPLTCAGG</sequence>
<comment type="caution">
    <text evidence="13">The sequence shown here is derived from an EMBL/GenBank/DDBJ whole genome shotgun (WGS) entry which is preliminary data.</text>
</comment>
<dbReference type="SUPFAM" id="SSF54523">
    <property type="entry name" value="Pili subunits"/>
    <property type="match status" value="1"/>
</dbReference>
<evidence type="ECO:0000256" key="6">
    <source>
        <dbReference type="ARBA" id="ARBA00022692"/>
    </source>
</evidence>
<dbReference type="GO" id="GO:0005886">
    <property type="term" value="C:plasma membrane"/>
    <property type="evidence" value="ECO:0007669"/>
    <property type="project" value="UniProtKB-SubCell"/>
</dbReference>
<dbReference type="PATRIC" id="fig|1675527.3.peg.4628"/>
<evidence type="ECO:0000256" key="7">
    <source>
        <dbReference type="ARBA" id="ARBA00022989"/>
    </source>
</evidence>
<keyword evidence="7 11" id="KW-1133">Transmembrane helix</keyword>
<dbReference type="Pfam" id="PF07963">
    <property type="entry name" value="N_methyl"/>
    <property type="match status" value="1"/>
</dbReference>
<comment type="similarity">
    <text evidence="9">Belongs to the GSP H family.</text>
</comment>
<evidence type="ECO:0000313" key="14">
    <source>
        <dbReference type="Proteomes" id="UP000037178"/>
    </source>
</evidence>
<evidence type="ECO:0000256" key="9">
    <source>
        <dbReference type="ARBA" id="ARBA00025772"/>
    </source>
</evidence>
<evidence type="ECO:0000256" key="11">
    <source>
        <dbReference type="SAM" id="Phobius"/>
    </source>
</evidence>
<dbReference type="GO" id="GO:0015628">
    <property type="term" value="P:protein secretion by the type II secretion system"/>
    <property type="evidence" value="ECO:0007669"/>
    <property type="project" value="InterPro"/>
</dbReference>
<organism evidence="13 14">
    <name type="scientific">Candidatus Rhodobacter oscarellae</name>
    <dbReference type="NCBI Taxonomy" id="1675527"/>
    <lineage>
        <taxon>Bacteria</taxon>
        <taxon>Pseudomonadati</taxon>
        <taxon>Pseudomonadota</taxon>
        <taxon>Alphaproteobacteria</taxon>
        <taxon>Rhodobacterales</taxon>
        <taxon>Rhodobacter group</taxon>
        <taxon>Rhodobacter</taxon>
    </lineage>
</organism>
<accession>A0A0J9H126</accession>
<dbReference type="InterPro" id="IPR045584">
    <property type="entry name" value="Pilin-like"/>
</dbReference>
<dbReference type="InterPro" id="IPR022346">
    <property type="entry name" value="T2SS_GspH"/>
</dbReference>
<proteinExistence type="inferred from homology"/>
<dbReference type="AlphaFoldDB" id="A0A0J9H126"/>
<dbReference type="PROSITE" id="PS00409">
    <property type="entry name" value="PROKAR_NTER_METHYL"/>
    <property type="match status" value="1"/>
</dbReference>
<dbReference type="Gene3D" id="3.30.700.10">
    <property type="entry name" value="Glycoprotein, Type 4 Pilin"/>
    <property type="match status" value="1"/>
</dbReference>
<keyword evidence="8 11" id="KW-0472">Membrane</keyword>
<dbReference type="NCBIfam" id="TIGR02532">
    <property type="entry name" value="IV_pilin_GFxxxE"/>
    <property type="match status" value="1"/>
</dbReference>
<keyword evidence="6 11" id="KW-0812">Transmembrane</keyword>
<feature type="domain" description="General secretion pathway GspH" evidence="12">
    <location>
        <begin position="46"/>
        <end position="130"/>
    </location>
</feature>
<keyword evidence="14" id="KW-1185">Reference proteome</keyword>
<evidence type="ECO:0000256" key="4">
    <source>
        <dbReference type="ARBA" id="ARBA00022481"/>
    </source>
</evidence>
<dbReference type="EMBL" id="LFTY01000002">
    <property type="protein sequence ID" value="KMW59443.1"/>
    <property type="molecule type" value="Genomic_DNA"/>
</dbReference>
<feature type="transmembrane region" description="Helical" evidence="11">
    <location>
        <begin position="12"/>
        <end position="34"/>
    </location>
</feature>
<comment type="subcellular location">
    <subcellularLocation>
        <location evidence="1">Cell inner membrane</location>
        <topology evidence="1">Single-pass membrane protein</topology>
    </subcellularLocation>
</comment>
<evidence type="ECO:0000256" key="5">
    <source>
        <dbReference type="ARBA" id="ARBA00022519"/>
    </source>
</evidence>
<evidence type="ECO:0000256" key="3">
    <source>
        <dbReference type="ARBA" id="ARBA00022475"/>
    </source>
</evidence>
<keyword evidence="3" id="KW-1003">Cell membrane</keyword>
<dbReference type="Pfam" id="PF12019">
    <property type="entry name" value="GspH"/>
    <property type="match status" value="1"/>
</dbReference>
<evidence type="ECO:0000256" key="1">
    <source>
        <dbReference type="ARBA" id="ARBA00004377"/>
    </source>
</evidence>
<evidence type="ECO:0000256" key="8">
    <source>
        <dbReference type="ARBA" id="ARBA00023136"/>
    </source>
</evidence>
<dbReference type="GO" id="GO:0015627">
    <property type="term" value="C:type II protein secretion system complex"/>
    <property type="evidence" value="ECO:0007669"/>
    <property type="project" value="InterPro"/>
</dbReference>
<gene>
    <name evidence="13" type="ORF">AIOL_004425</name>
</gene>
<evidence type="ECO:0000259" key="12">
    <source>
        <dbReference type="Pfam" id="PF12019"/>
    </source>
</evidence>
<dbReference type="STRING" id="1675527.AIOL_004425"/>